<dbReference type="Gene3D" id="3.80.10.10">
    <property type="entry name" value="Ribonuclease Inhibitor"/>
    <property type="match status" value="1"/>
</dbReference>
<dbReference type="AlphaFoldDB" id="A0A2G5VU73"/>
<dbReference type="InterPro" id="IPR036047">
    <property type="entry name" value="F-box-like_dom_sf"/>
</dbReference>
<dbReference type="Pfam" id="PF01827">
    <property type="entry name" value="FTH"/>
    <property type="match status" value="1"/>
</dbReference>
<dbReference type="Pfam" id="PF00646">
    <property type="entry name" value="F-box"/>
    <property type="match status" value="1"/>
</dbReference>
<reference evidence="3" key="1">
    <citation type="submission" date="2017-10" db="EMBL/GenBank/DDBJ databases">
        <title>Rapid genome shrinkage in a self-fertile nematode reveals novel sperm competition proteins.</title>
        <authorList>
            <person name="Yin D."/>
            <person name="Schwarz E.M."/>
            <person name="Thomas C.G."/>
            <person name="Felde R.L."/>
            <person name="Korf I.F."/>
            <person name="Cutter A.D."/>
            <person name="Schartner C.M."/>
            <person name="Ralston E.J."/>
            <person name="Meyer B.J."/>
            <person name="Haag E.S."/>
        </authorList>
    </citation>
    <scope>NUCLEOTIDE SEQUENCE [LARGE SCALE GENOMIC DNA]</scope>
    <source>
        <strain evidence="3">JU1422</strain>
    </source>
</reference>
<dbReference type="EMBL" id="PDUG01000001">
    <property type="protein sequence ID" value="PIC55241.1"/>
    <property type="molecule type" value="Genomic_DNA"/>
</dbReference>
<evidence type="ECO:0000259" key="1">
    <source>
        <dbReference type="PROSITE" id="PS50181"/>
    </source>
</evidence>
<evidence type="ECO:0000313" key="2">
    <source>
        <dbReference type="EMBL" id="PIC55241.1"/>
    </source>
</evidence>
<comment type="caution">
    <text evidence="2">The sequence shown here is derived from an EMBL/GenBank/DDBJ whole genome shotgun (WGS) entry which is preliminary data.</text>
</comment>
<protein>
    <recommendedName>
        <fullName evidence="1">F-box domain-containing protein</fullName>
    </recommendedName>
</protein>
<gene>
    <name evidence="2" type="primary">Cnig_chr_I.g593</name>
    <name evidence="2" type="ORF">B9Z55_000593</name>
</gene>
<dbReference type="CDD" id="cd22150">
    <property type="entry name" value="F-box_CeFBXA-like"/>
    <property type="match status" value="1"/>
</dbReference>
<dbReference type="InterPro" id="IPR002900">
    <property type="entry name" value="DUF38/FTH_CAE_spp"/>
</dbReference>
<dbReference type="SUPFAM" id="SSF81383">
    <property type="entry name" value="F-box domain"/>
    <property type="match status" value="1"/>
</dbReference>
<dbReference type="PROSITE" id="PS50181">
    <property type="entry name" value="FBOX"/>
    <property type="match status" value="1"/>
</dbReference>
<dbReference type="OrthoDB" id="3626166at2759"/>
<accession>A0A2G5VU73</accession>
<dbReference type="GO" id="GO:0045087">
    <property type="term" value="P:innate immune response"/>
    <property type="evidence" value="ECO:0007669"/>
    <property type="project" value="TreeGrafter"/>
</dbReference>
<dbReference type="Proteomes" id="UP000230233">
    <property type="component" value="Chromosome I"/>
</dbReference>
<name>A0A2G5VU73_9PELO</name>
<organism evidence="2 3">
    <name type="scientific">Caenorhabditis nigoni</name>
    <dbReference type="NCBI Taxonomy" id="1611254"/>
    <lineage>
        <taxon>Eukaryota</taxon>
        <taxon>Metazoa</taxon>
        <taxon>Ecdysozoa</taxon>
        <taxon>Nematoda</taxon>
        <taxon>Chromadorea</taxon>
        <taxon>Rhabditida</taxon>
        <taxon>Rhabditina</taxon>
        <taxon>Rhabditomorpha</taxon>
        <taxon>Rhabditoidea</taxon>
        <taxon>Rhabditidae</taxon>
        <taxon>Peloderinae</taxon>
        <taxon>Caenorhabditis</taxon>
    </lineage>
</organism>
<evidence type="ECO:0000313" key="3">
    <source>
        <dbReference type="Proteomes" id="UP000230233"/>
    </source>
</evidence>
<feature type="domain" description="F-box" evidence="1">
    <location>
        <begin position="71"/>
        <end position="117"/>
    </location>
</feature>
<dbReference type="InterPro" id="IPR032675">
    <property type="entry name" value="LRR_dom_sf"/>
</dbReference>
<sequence length="365" mass="42606">MPCKLPESAYSNPETIQKFVLYDVLQGIPPDIGFQRLCKTLRQNLDYPKYEYLYYQFYNGNPEPDMPKSFSKSFSDLPMELLDGIVGNLNLKQRFRVRRVCQNLRDVIDQHKSRLKIFKVSFDCEKRWNILKVDDLDQKFLKKSYKKTLKLLGNFLKTSSHVESFELKLDNSEGSKSVLNMLRDVSMTSLNVENAKISAINTDEALEILGFFEPGELKKIELQSERGNGNVRKLVEMEQFKLAESVDIRKFRVFDSELLEKFLHFKRFVVKVNSISKENALRLKNAILEDSGPQILSVSLREQYDLVEILDHLEIDEESGDEGFNYTYFTQKIPNSSEEIRLEFHVAEINFSRRISNNVFISLLF</sequence>
<dbReference type="SMART" id="SM00256">
    <property type="entry name" value="FBOX"/>
    <property type="match status" value="1"/>
</dbReference>
<dbReference type="InterPro" id="IPR040161">
    <property type="entry name" value="FB224"/>
</dbReference>
<keyword evidence="3" id="KW-1185">Reference proteome</keyword>
<dbReference type="InterPro" id="IPR001810">
    <property type="entry name" value="F-box_dom"/>
</dbReference>
<proteinExistence type="predicted"/>
<dbReference type="PANTHER" id="PTHR23015">
    <property type="entry name" value="UNCHARACTERIZED C.ELEGANS PROTEIN"/>
    <property type="match status" value="1"/>
</dbReference>
<dbReference type="PANTHER" id="PTHR23015:SF4">
    <property type="entry name" value="DUF38 DOMAIN-CONTAINING PROTEIN-RELATED"/>
    <property type="match status" value="1"/>
</dbReference>